<dbReference type="Proteomes" id="UP000011863">
    <property type="component" value="Chromosome"/>
</dbReference>
<dbReference type="AlphaFoldDB" id="A0A6C7EBC7"/>
<keyword evidence="3" id="KW-1185">Reference proteome</keyword>
<protein>
    <recommendedName>
        <fullName evidence="4">Methyltransferase domain-containing protein</fullName>
    </recommendedName>
</protein>
<evidence type="ECO:0000313" key="2">
    <source>
        <dbReference type="EMBL" id="BAN03302.1"/>
    </source>
</evidence>
<keyword evidence="1" id="KW-0175">Coiled coil</keyword>
<name>A0A6C7EBC7_ILUCY</name>
<evidence type="ECO:0000313" key="3">
    <source>
        <dbReference type="Proteomes" id="UP000011863"/>
    </source>
</evidence>
<dbReference type="InterPro" id="IPR029063">
    <property type="entry name" value="SAM-dependent_MTases_sf"/>
</dbReference>
<dbReference type="RefSeq" id="WP_015442549.1">
    <property type="nucleotide sequence ID" value="NC_020520.1"/>
</dbReference>
<proteinExistence type="predicted"/>
<dbReference type="KEGG" id="aym:YM304_29880"/>
<dbReference type="SUPFAM" id="SSF53335">
    <property type="entry name" value="S-adenosyl-L-methionine-dependent methyltransferases"/>
    <property type="match status" value="1"/>
</dbReference>
<evidence type="ECO:0008006" key="4">
    <source>
        <dbReference type="Google" id="ProtNLM"/>
    </source>
</evidence>
<organism evidence="2 3">
    <name type="scientific">Ilumatobacter coccineus (strain NBRC 103263 / KCTC 29153 / YM16-304)</name>
    <dbReference type="NCBI Taxonomy" id="1313172"/>
    <lineage>
        <taxon>Bacteria</taxon>
        <taxon>Bacillati</taxon>
        <taxon>Actinomycetota</taxon>
        <taxon>Acidimicrobiia</taxon>
        <taxon>Acidimicrobiales</taxon>
        <taxon>Ilumatobacteraceae</taxon>
        <taxon>Ilumatobacter</taxon>
    </lineage>
</organism>
<gene>
    <name evidence="2" type="ORF">YM304_29880</name>
</gene>
<dbReference type="Pfam" id="PF13489">
    <property type="entry name" value="Methyltransf_23"/>
    <property type="match status" value="1"/>
</dbReference>
<dbReference type="OrthoDB" id="9810247at2"/>
<evidence type="ECO:0000256" key="1">
    <source>
        <dbReference type="SAM" id="Coils"/>
    </source>
</evidence>
<sequence length="524" mass="55969">MADLPAPDDVPARPVYNVPFAWDSSHGHMVELLVEHVEPGLVVDIGCGYAPHAERLQQRGFDYVGVDADPDSVANLRERDFGAELADANDSSALVAALDAVSGDREVAAVLALDVLEHLVSPHLTLDAVTDWMRSKGVATFGVSLPNVTHDGVVLKLMTGRFDMTPSGLLDHTHLRFFTDASVTAMMTSVGLVESQRHDVISPKTDQDWPEVHPALSDGALLGTFLRRARAMSDQHGETFQFVRLYQLDAQGASEPTLLSARPPAPRHAITVLAAPGCSDGEFEALDAAMAAQQSDAVEVVRLTADDDGRRIIDDIATSYVVIAQGGEAFGEHWAAQLLSVADRYPAAVLRTGPLAPDLVDVAAHDVEWSHAFALFEHYLAEGTPGAALAFPTAFLRELSSVWTNDVATIDTHALLIEASGVCGVVDTGTGGVAPALGWRRPPEVVETALARLAAAPVLMPFGAAAEVATTLDRLRAAEQRLAELDAENDALRSDVAWLNGELARGPVRATRKALSLADRVRKR</sequence>
<reference evidence="2 3" key="1">
    <citation type="journal article" date="2013" name="Int. J. Syst. Evol. Microbiol.">
        <title>Ilumatobacter nonamiense sp. nov. and Ilumatobacter coccineum sp. nov., isolated from seashore sand.</title>
        <authorList>
            <person name="Matsumoto A."/>
            <person name="Kasai H."/>
            <person name="Matsuo Y."/>
            <person name="Shizuri Y."/>
            <person name="Ichikawa N."/>
            <person name="Fujita N."/>
            <person name="Omura S."/>
            <person name="Takahashi Y."/>
        </authorList>
    </citation>
    <scope>NUCLEOTIDE SEQUENCE [LARGE SCALE GENOMIC DNA]</scope>
    <source>
        <strain evidence="3">NBRC 103263 / KCTC 29153 / YM16-304</strain>
    </source>
</reference>
<dbReference type="Gene3D" id="3.40.50.150">
    <property type="entry name" value="Vaccinia Virus protein VP39"/>
    <property type="match status" value="1"/>
</dbReference>
<dbReference type="EMBL" id="AP012057">
    <property type="protein sequence ID" value="BAN03302.1"/>
    <property type="molecule type" value="Genomic_DNA"/>
</dbReference>
<feature type="coiled-coil region" evidence="1">
    <location>
        <begin position="468"/>
        <end position="502"/>
    </location>
</feature>
<accession>A0A6C7EBC7</accession>